<dbReference type="GO" id="GO:0016052">
    <property type="term" value="P:carbohydrate catabolic process"/>
    <property type="evidence" value="ECO:0007669"/>
    <property type="project" value="InterPro"/>
</dbReference>
<keyword evidence="11" id="KW-1185">Reference proteome</keyword>
<evidence type="ECO:0000256" key="8">
    <source>
        <dbReference type="PIRNR" id="PIRNR016302"/>
    </source>
</evidence>
<evidence type="ECO:0000256" key="1">
    <source>
        <dbReference type="ARBA" id="ARBA00001452"/>
    </source>
</evidence>
<evidence type="ECO:0000313" key="11">
    <source>
        <dbReference type="Proteomes" id="UP000800235"/>
    </source>
</evidence>
<dbReference type="AlphaFoldDB" id="A0A9P4NPS8"/>
<keyword evidence="7 8" id="KW-0326">Glycosidase</keyword>
<dbReference type="GO" id="GO:0009272">
    <property type="term" value="P:fungal-type cell wall biogenesis"/>
    <property type="evidence" value="ECO:0007669"/>
    <property type="project" value="TreeGrafter"/>
</dbReference>
<dbReference type="OrthoDB" id="4187847at2759"/>
<comment type="similarity">
    <text evidence="2 8">Belongs to the glycosyl hydrolase 76 family.</text>
</comment>
<feature type="chain" id="PRO_5040509606" description="Mannan endo-1,6-alpha-mannosidase" evidence="9">
    <location>
        <begin position="25"/>
        <end position="454"/>
    </location>
</feature>
<proteinExistence type="inferred from homology"/>
<dbReference type="InterPro" id="IPR005198">
    <property type="entry name" value="Glyco_hydro_76"/>
</dbReference>
<gene>
    <name evidence="10" type="ORF">EJ08DRAFT_670750</name>
</gene>
<organism evidence="10 11">
    <name type="scientific">Tothia fuscella</name>
    <dbReference type="NCBI Taxonomy" id="1048955"/>
    <lineage>
        <taxon>Eukaryota</taxon>
        <taxon>Fungi</taxon>
        <taxon>Dikarya</taxon>
        <taxon>Ascomycota</taxon>
        <taxon>Pezizomycotina</taxon>
        <taxon>Dothideomycetes</taxon>
        <taxon>Pleosporomycetidae</taxon>
        <taxon>Venturiales</taxon>
        <taxon>Cylindrosympodiaceae</taxon>
        <taxon>Tothia</taxon>
    </lineage>
</organism>
<evidence type="ECO:0000256" key="4">
    <source>
        <dbReference type="ARBA" id="ARBA00022729"/>
    </source>
</evidence>
<protein>
    <recommendedName>
        <fullName evidence="3 8">Mannan endo-1,6-alpha-mannosidase</fullName>
        <ecNumber evidence="3 8">3.2.1.101</ecNumber>
    </recommendedName>
</protein>
<dbReference type="EMBL" id="MU007043">
    <property type="protein sequence ID" value="KAF2429819.1"/>
    <property type="molecule type" value="Genomic_DNA"/>
</dbReference>
<evidence type="ECO:0000256" key="7">
    <source>
        <dbReference type="ARBA" id="ARBA00023295"/>
    </source>
</evidence>
<dbReference type="InterPro" id="IPR014480">
    <property type="entry name" value="Mannan-1_6-alpha_mannosidase"/>
</dbReference>
<feature type="signal peptide" evidence="9">
    <location>
        <begin position="1"/>
        <end position="24"/>
    </location>
</feature>
<dbReference type="Gene3D" id="1.50.10.20">
    <property type="match status" value="1"/>
</dbReference>
<dbReference type="Proteomes" id="UP000800235">
    <property type="component" value="Unassembled WGS sequence"/>
</dbReference>
<dbReference type="EC" id="3.2.1.101" evidence="3 8"/>
<evidence type="ECO:0000256" key="5">
    <source>
        <dbReference type="ARBA" id="ARBA00022801"/>
    </source>
</evidence>
<comment type="catalytic activity">
    <reaction evidence="1 8">
        <text>Random hydrolysis of (1-&gt;6)-alpha-D-mannosidic linkages in unbranched (1-&gt;6)-mannans.</text>
        <dbReference type="EC" id="3.2.1.101"/>
    </reaction>
</comment>
<accession>A0A9P4NPS8</accession>
<dbReference type="GO" id="GO:0008496">
    <property type="term" value="F:mannan endo-1,6-alpha-mannosidase activity"/>
    <property type="evidence" value="ECO:0007669"/>
    <property type="project" value="UniProtKB-UniRule"/>
</dbReference>
<keyword evidence="5 8" id="KW-0378">Hydrolase</keyword>
<name>A0A9P4NPS8_9PEZI</name>
<evidence type="ECO:0000256" key="6">
    <source>
        <dbReference type="ARBA" id="ARBA00023180"/>
    </source>
</evidence>
<reference evidence="10" key="1">
    <citation type="journal article" date="2020" name="Stud. Mycol.">
        <title>101 Dothideomycetes genomes: a test case for predicting lifestyles and emergence of pathogens.</title>
        <authorList>
            <person name="Haridas S."/>
            <person name="Albert R."/>
            <person name="Binder M."/>
            <person name="Bloem J."/>
            <person name="Labutti K."/>
            <person name="Salamov A."/>
            <person name="Andreopoulos B."/>
            <person name="Baker S."/>
            <person name="Barry K."/>
            <person name="Bills G."/>
            <person name="Bluhm B."/>
            <person name="Cannon C."/>
            <person name="Castanera R."/>
            <person name="Culley D."/>
            <person name="Daum C."/>
            <person name="Ezra D."/>
            <person name="Gonzalez J."/>
            <person name="Henrissat B."/>
            <person name="Kuo A."/>
            <person name="Liang C."/>
            <person name="Lipzen A."/>
            <person name="Lutzoni F."/>
            <person name="Magnuson J."/>
            <person name="Mondo S."/>
            <person name="Nolan M."/>
            <person name="Ohm R."/>
            <person name="Pangilinan J."/>
            <person name="Park H.-J."/>
            <person name="Ramirez L."/>
            <person name="Alfaro M."/>
            <person name="Sun H."/>
            <person name="Tritt A."/>
            <person name="Yoshinaga Y."/>
            <person name="Zwiers L.-H."/>
            <person name="Turgeon B."/>
            <person name="Goodwin S."/>
            <person name="Spatafora J."/>
            <person name="Crous P."/>
            <person name="Grigoriev I."/>
        </authorList>
    </citation>
    <scope>NUCLEOTIDE SEQUENCE</scope>
    <source>
        <strain evidence="10">CBS 130266</strain>
    </source>
</reference>
<evidence type="ECO:0000256" key="3">
    <source>
        <dbReference type="ARBA" id="ARBA00012350"/>
    </source>
</evidence>
<keyword evidence="6" id="KW-0325">Glycoprotein</keyword>
<dbReference type="PANTHER" id="PTHR12145">
    <property type="entry name" value="MANNAN ENDO-1,6-ALPHA-MANNOSIDASE DCW1"/>
    <property type="match status" value="1"/>
</dbReference>
<dbReference type="Pfam" id="PF03663">
    <property type="entry name" value="Glyco_hydro_76"/>
    <property type="match status" value="1"/>
</dbReference>
<dbReference type="InterPro" id="IPR008928">
    <property type="entry name" value="6-hairpin_glycosidase_sf"/>
</dbReference>
<evidence type="ECO:0000256" key="9">
    <source>
        <dbReference type="SAM" id="SignalP"/>
    </source>
</evidence>
<dbReference type="PANTHER" id="PTHR12145:SF36">
    <property type="entry name" value="MANNAN ENDO-1,6-ALPHA-MANNOSIDASE DCW1"/>
    <property type="match status" value="1"/>
</dbReference>
<dbReference type="SUPFAM" id="SSF48208">
    <property type="entry name" value="Six-hairpin glycosidases"/>
    <property type="match status" value="1"/>
</dbReference>
<keyword evidence="4 9" id="KW-0732">Signal</keyword>
<evidence type="ECO:0000313" key="10">
    <source>
        <dbReference type="EMBL" id="KAF2429819.1"/>
    </source>
</evidence>
<sequence>MLFFLSRIITVVLRCLVLNRIVLAAIPLDIDDSQSVRFAASLVARGIQSLYQPNATNGIVGKWPYPPYFWWESGGAWGAMIEYWHYTNDTTYNSITYQALTHQLSLEAFNTGNDDRAFWVVVAMSAAEYNFREPVAPLPSWLQVVINAWEVFAHRWVIDSSTCGGGLRWQFQENMAGWNYKNAISNSLFFQISARLARFTGNDTYLEFSHQIWAWTTSIGMIDDMYNVYDGSDVLLNCSKLDHHQWTYNVGAFLYGAAVLANYTNSSTAWVQRTAGLLEAIGTFAYCELPTPNTCNLDQLSMKAYLARWLAGTTLVAPFTAAQVGAILRTSASGAAAACDSTGQICGSKWYLNGSDGTTGLGQQLAVLEIMYALLVNQTAPPATQPQVQIGLQAANITDILRTVTATLPSTSGTARPLFDGPKGASHSLTAGKEILDRLGRLSIPFLTCLMNLY</sequence>
<dbReference type="PIRSF" id="PIRSF016302">
    <property type="entry name" value="Man_a_manosd"/>
    <property type="match status" value="1"/>
</dbReference>
<comment type="caution">
    <text evidence="10">The sequence shown here is derived from an EMBL/GenBank/DDBJ whole genome shotgun (WGS) entry which is preliminary data.</text>
</comment>
<evidence type="ECO:0000256" key="2">
    <source>
        <dbReference type="ARBA" id="ARBA00009699"/>
    </source>
</evidence>